<dbReference type="RefSeq" id="WP_379045017.1">
    <property type="nucleotide sequence ID" value="NZ_JBHSKW010000051.1"/>
</dbReference>
<sequence>MSRFANTYNGFVYISPKHQVHNTFEYMIETNLYYPLWKKYLPVFAIQLKKAATEEQEINFTKSDFHRLGNRNKSDYGFSLELDNCKVKNNISGSAVARDLFDVLMNDEKVKGILQGKHIKFSLGKAYILKITTIEKQEVLTD</sequence>
<organism evidence="1 2">
    <name type="scientific">Pedobacter alpinus</name>
    <dbReference type="NCBI Taxonomy" id="1590643"/>
    <lineage>
        <taxon>Bacteria</taxon>
        <taxon>Pseudomonadati</taxon>
        <taxon>Bacteroidota</taxon>
        <taxon>Sphingobacteriia</taxon>
        <taxon>Sphingobacteriales</taxon>
        <taxon>Sphingobacteriaceae</taxon>
        <taxon>Pedobacter</taxon>
    </lineage>
</organism>
<evidence type="ECO:0000313" key="2">
    <source>
        <dbReference type="Proteomes" id="UP001597546"/>
    </source>
</evidence>
<protein>
    <submittedName>
        <fullName evidence="1">Uncharacterized protein</fullName>
    </submittedName>
</protein>
<dbReference type="EMBL" id="JBHULV010000056">
    <property type="protein sequence ID" value="MFD2733555.1"/>
    <property type="molecule type" value="Genomic_DNA"/>
</dbReference>
<name>A0ABW5TW98_9SPHI</name>
<gene>
    <name evidence="1" type="ORF">ACFSSE_17735</name>
</gene>
<comment type="caution">
    <text evidence="1">The sequence shown here is derived from an EMBL/GenBank/DDBJ whole genome shotgun (WGS) entry which is preliminary data.</text>
</comment>
<evidence type="ECO:0000313" key="1">
    <source>
        <dbReference type="EMBL" id="MFD2733555.1"/>
    </source>
</evidence>
<reference evidence="2" key="1">
    <citation type="journal article" date="2019" name="Int. J. Syst. Evol. Microbiol.">
        <title>The Global Catalogue of Microorganisms (GCM) 10K type strain sequencing project: providing services to taxonomists for standard genome sequencing and annotation.</title>
        <authorList>
            <consortium name="The Broad Institute Genomics Platform"/>
            <consortium name="The Broad Institute Genome Sequencing Center for Infectious Disease"/>
            <person name="Wu L."/>
            <person name="Ma J."/>
        </authorList>
    </citation>
    <scope>NUCLEOTIDE SEQUENCE [LARGE SCALE GENOMIC DNA]</scope>
    <source>
        <strain evidence="2">KCTC 42456</strain>
    </source>
</reference>
<dbReference type="Proteomes" id="UP001597546">
    <property type="component" value="Unassembled WGS sequence"/>
</dbReference>
<accession>A0ABW5TW98</accession>
<keyword evidence="2" id="KW-1185">Reference proteome</keyword>
<proteinExistence type="predicted"/>